<dbReference type="CDD" id="cd06558">
    <property type="entry name" value="crotonase-like"/>
    <property type="match status" value="1"/>
</dbReference>
<keyword evidence="6" id="KW-1185">Reference proteome</keyword>
<organism evidence="5 6">
    <name type="scientific">Lacimicrobium alkaliphilum</name>
    <dbReference type="NCBI Taxonomy" id="1526571"/>
    <lineage>
        <taxon>Bacteria</taxon>
        <taxon>Pseudomonadati</taxon>
        <taxon>Pseudomonadota</taxon>
        <taxon>Gammaproteobacteria</taxon>
        <taxon>Alteromonadales</taxon>
        <taxon>Alteromonadaceae</taxon>
        <taxon>Lacimicrobium</taxon>
    </lineage>
</organism>
<dbReference type="GO" id="GO:0003860">
    <property type="term" value="F:3-hydroxyisobutyryl-CoA hydrolase activity"/>
    <property type="evidence" value="ECO:0007669"/>
    <property type="project" value="UniProtKB-EC"/>
</dbReference>
<keyword evidence="3" id="KW-0378">Hydrolase</keyword>
<evidence type="ECO:0000259" key="4">
    <source>
        <dbReference type="Pfam" id="PF16113"/>
    </source>
</evidence>
<feature type="domain" description="Enoyl-CoA hydratase/isomerase" evidence="4">
    <location>
        <begin position="25"/>
        <end position="365"/>
    </location>
</feature>
<protein>
    <recommendedName>
        <fullName evidence="2">3-hydroxyisobutyryl-CoA hydrolase</fullName>
        <ecNumber evidence="2">3.1.2.4</ecNumber>
    </recommendedName>
</protein>
<evidence type="ECO:0000313" key="5">
    <source>
        <dbReference type="EMBL" id="ALS98589.1"/>
    </source>
</evidence>
<evidence type="ECO:0000256" key="3">
    <source>
        <dbReference type="ARBA" id="ARBA00022801"/>
    </source>
</evidence>
<dbReference type="GO" id="GO:0006574">
    <property type="term" value="P:L-valine catabolic process"/>
    <property type="evidence" value="ECO:0007669"/>
    <property type="project" value="TreeGrafter"/>
</dbReference>
<dbReference type="Pfam" id="PF16113">
    <property type="entry name" value="ECH_2"/>
    <property type="match status" value="1"/>
</dbReference>
<reference evidence="5 6" key="1">
    <citation type="submission" date="2015-12" db="EMBL/GenBank/DDBJ databases">
        <title>Complete genome of Lacimicrobium alkaliphilum KCTC 32984.</title>
        <authorList>
            <person name="Kim S.-G."/>
            <person name="Lee Y.-J."/>
        </authorList>
    </citation>
    <scope>NUCLEOTIDE SEQUENCE [LARGE SCALE GENOMIC DNA]</scope>
    <source>
        <strain evidence="5 6">YelD216</strain>
    </source>
</reference>
<dbReference type="Proteomes" id="UP000068447">
    <property type="component" value="Chromosome"/>
</dbReference>
<dbReference type="SUPFAM" id="SSF52096">
    <property type="entry name" value="ClpP/crotonase"/>
    <property type="match status" value="1"/>
</dbReference>
<name>A0A0U2PGL1_9ALTE</name>
<proteinExistence type="predicted"/>
<comment type="catalytic activity">
    <reaction evidence="1">
        <text>3-hydroxy-2-methylpropanoyl-CoA + H2O = 3-hydroxy-2-methylpropanoate + CoA + H(+)</text>
        <dbReference type="Rhea" id="RHEA:20888"/>
        <dbReference type="ChEBI" id="CHEBI:11805"/>
        <dbReference type="ChEBI" id="CHEBI:15377"/>
        <dbReference type="ChEBI" id="CHEBI:15378"/>
        <dbReference type="ChEBI" id="CHEBI:57287"/>
        <dbReference type="ChEBI" id="CHEBI:57340"/>
        <dbReference type="EC" id="3.1.2.4"/>
    </reaction>
</comment>
<evidence type="ECO:0000256" key="2">
    <source>
        <dbReference type="ARBA" id="ARBA00011915"/>
    </source>
</evidence>
<dbReference type="RefSeq" id="WP_062479950.1">
    <property type="nucleotide sequence ID" value="NZ_CP013650.1"/>
</dbReference>
<dbReference type="NCBIfam" id="NF004127">
    <property type="entry name" value="PRK05617.1"/>
    <property type="match status" value="1"/>
</dbReference>
<dbReference type="PANTHER" id="PTHR43176:SF3">
    <property type="entry name" value="3-HYDROXYISOBUTYRYL-COA HYDROLASE, MITOCHONDRIAL"/>
    <property type="match status" value="1"/>
</dbReference>
<evidence type="ECO:0000256" key="1">
    <source>
        <dbReference type="ARBA" id="ARBA00001709"/>
    </source>
</evidence>
<dbReference type="KEGG" id="lal:AT746_10135"/>
<gene>
    <name evidence="5" type="ORF">AT746_10135</name>
</gene>
<dbReference type="EMBL" id="CP013650">
    <property type="protein sequence ID" value="ALS98589.1"/>
    <property type="molecule type" value="Genomic_DNA"/>
</dbReference>
<dbReference type="OrthoDB" id="9790967at2"/>
<sequence length="381" mass="41949">MSEQDTQQDWVIFNKIKTSSGKFIGHARLNNPKALNALSLPMIELLLPQLQSWREDDSIVLVLIDGASEKAFCAGGDVVAMYKAMQASGGETPALVEEFFTREYRLDHLIHSYDKPLVIWGNGITMGGGLGLLAGASHRVVTETARIAMPEISIGLYPDVGGSWFLNRMPKGCGLFLGLTGASINATDALYVGLADYLISQGSKEEFVEHLQQCHWTDAPTWNHEKLSEACLQFAQESESLKPESNIESHQSLIEKVTQGDSVAQVVKAIVSLDPGEDKWLGKAIATLKAGSPVTACILFRQLQQGQGKSLEDCFRMELGLSCRCGEVGEFQEGVRALLIDKDNQPQWKYPDVEQVPDSLIEHFFTSPWSQDDHPLKDLKG</sequence>
<dbReference type="EC" id="3.1.2.4" evidence="2"/>
<dbReference type="InterPro" id="IPR045004">
    <property type="entry name" value="ECH_dom"/>
</dbReference>
<dbReference type="Gene3D" id="3.90.226.10">
    <property type="entry name" value="2-enoyl-CoA Hydratase, Chain A, domain 1"/>
    <property type="match status" value="1"/>
</dbReference>
<dbReference type="STRING" id="1526571.AT746_10135"/>
<dbReference type="PANTHER" id="PTHR43176">
    <property type="entry name" value="3-HYDROXYISOBUTYRYL-COA HYDROLASE-RELATED"/>
    <property type="match status" value="1"/>
</dbReference>
<dbReference type="InterPro" id="IPR029045">
    <property type="entry name" value="ClpP/crotonase-like_dom_sf"/>
</dbReference>
<evidence type="ECO:0000313" key="6">
    <source>
        <dbReference type="Proteomes" id="UP000068447"/>
    </source>
</evidence>
<dbReference type="AlphaFoldDB" id="A0A0U2PGL1"/>
<dbReference type="InterPro" id="IPR032259">
    <property type="entry name" value="HIBYL-CoA-H"/>
</dbReference>
<accession>A0A0U2PGL1</accession>
<dbReference type="GO" id="GO:0005829">
    <property type="term" value="C:cytosol"/>
    <property type="evidence" value="ECO:0007669"/>
    <property type="project" value="TreeGrafter"/>
</dbReference>